<evidence type="ECO:0008006" key="3">
    <source>
        <dbReference type="Google" id="ProtNLM"/>
    </source>
</evidence>
<keyword evidence="1" id="KW-0472">Membrane</keyword>
<proteinExistence type="predicted"/>
<name>A0A383A9A3_9ZZZZ</name>
<dbReference type="EMBL" id="UINC01190176">
    <property type="protein sequence ID" value="SVE04201.1"/>
    <property type="molecule type" value="Genomic_DNA"/>
</dbReference>
<dbReference type="AlphaFoldDB" id="A0A383A9A3"/>
<accession>A0A383A9A3</accession>
<evidence type="ECO:0000256" key="1">
    <source>
        <dbReference type="SAM" id="Phobius"/>
    </source>
</evidence>
<protein>
    <recommendedName>
        <fullName evidence="3">Phospho-N-acetylmuramoyl-pentapeptide-transferase</fullName>
    </recommendedName>
</protein>
<gene>
    <name evidence="2" type="ORF">METZ01_LOCUS457055</name>
</gene>
<feature type="non-terminal residue" evidence="2">
    <location>
        <position position="131"/>
    </location>
</feature>
<feature type="transmembrane region" description="Helical" evidence="1">
    <location>
        <begin position="23"/>
        <end position="46"/>
    </location>
</feature>
<feature type="transmembrane region" description="Helical" evidence="1">
    <location>
        <begin position="67"/>
        <end position="86"/>
    </location>
</feature>
<keyword evidence="1" id="KW-0812">Transmembrane</keyword>
<reference evidence="2" key="1">
    <citation type="submission" date="2018-05" db="EMBL/GenBank/DDBJ databases">
        <authorList>
            <person name="Lanie J.A."/>
            <person name="Ng W.-L."/>
            <person name="Kazmierczak K.M."/>
            <person name="Andrzejewski T.M."/>
            <person name="Davidsen T.M."/>
            <person name="Wayne K.J."/>
            <person name="Tettelin H."/>
            <person name="Glass J.I."/>
            <person name="Rusch D."/>
            <person name="Podicherti R."/>
            <person name="Tsui H.-C.T."/>
            <person name="Winkler M.E."/>
        </authorList>
    </citation>
    <scope>NUCLEOTIDE SEQUENCE</scope>
</reference>
<keyword evidence="1" id="KW-1133">Transmembrane helix</keyword>
<organism evidence="2">
    <name type="scientific">marine metagenome</name>
    <dbReference type="NCBI Taxonomy" id="408172"/>
    <lineage>
        <taxon>unclassified sequences</taxon>
        <taxon>metagenomes</taxon>
        <taxon>ecological metagenomes</taxon>
    </lineage>
</organism>
<sequence length="131" mass="14188">MLFWLGENASDVYGPMRLLTSYLFVYGLGTALAAMLTLILIPKLWHHLPRDQGRQFAVEAEKSQGKPVGAGVIFIPIFLGVCLLVAPLDARILATLGCMFLVMMAGYLDDRAGGFSEYVLGLIDLVIGVLG</sequence>
<evidence type="ECO:0000313" key="2">
    <source>
        <dbReference type="EMBL" id="SVE04201.1"/>
    </source>
</evidence>